<evidence type="ECO:0000313" key="1">
    <source>
        <dbReference type="EMBL" id="CEG16388.1"/>
    </source>
</evidence>
<keyword evidence="2" id="KW-1185">Reference proteome</keyword>
<name>A0A0U5FF67_XANCI</name>
<dbReference type="Proteomes" id="UP000052230">
    <property type="component" value="Unassembled WGS sequence"/>
</dbReference>
<sequence length="85" mass="9164">MRTTGFGPLTGKKKPRQCRGFQMIGVPTGIRTPVSTVKGWCPRPLDDGDAYQNLSCHSDGLMSEVVEPGGIEPPTSCMPCRRSPS</sequence>
<accession>A0A0U5FF67</accession>
<comment type="caution">
    <text evidence="1">The sequence shown here is derived from an EMBL/GenBank/DDBJ whole genome shotgun (WGS) entry which is preliminary data.</text>
</comment>
<protein>
    <submittedName>
        <fullName evidence="1">Uncharacterized protein</fullName>
    </submittedName>
</protein>
<gene>
    <name evidence="1" type="ORF">XAC3562_370001</name>
</gene>
<dbReference type="EMBL" id="CCXZ01000130">
    <property type="protein sequence ID" value="CEG16388.1"/>
    <property type="molecule type" value="Genomic_DNA"/>
</dbReference>
<dbReference type="AlphaFoldDB" id="A0A0U5FF67"/>
<evidence type="ECO:0000313" key="2">
    <source>
        <dbReference type="Proteomes" id="UP000052230"/>
    </source>
</evidence>
<reference evidence="1 2" key="1">
    <citation type="submission" date="2014-09" db="EMBL/GenBank/DDBJ databases">
        <authorList>
            <person name="Regsiter A."/>
        </authorList>
    </citation>
    <scope>NUCLEOTIDE SEQUENCE [LARGE SCALE GENOMIC DNA]</scope>
</reference>
<proteinExistence type="predicted"/>
<organism evidence="1 2">
    <name type="scientific">Xanthomonas citri pv. citri</name>
    <dbReference type="NCBI Taxonomy" id="611301"/>
    <lineage>
        <taxon>Bacteria</taxon>
        <taxon>Pseudomonadati</taxon>
        <taxon>Pseudomonadota</taxon>
        <taxon>Gammaproteobacteria</taxon>
        <taxon>Lysobacterales</taxon>
        <taxon>Lysobacteraceae</taxon>
        <taxon>Xanthomonas</taxon>
    </lineage>
</organism>